<accession>A0AAP0Q3Z0</accession>
<comment type="caution">
    <text evidence="2">The sequence shown here is derived from an EMBL/GenBank/DDBJ whole genome shotgun (WGS) entry which is preliminary data.</text>
</comment>
<feature type="region of interest" description="Disordered" evidence="1">
    <location>
        <begin position="281"/>
        <end position="324"/>
    </location>
</feature>
<feature type="compositionally biased region" description="Basic residues" evidence="1">
    <location>
        <begin position="18"/>
        <end position="28"/>
    </location>
</feature>
<name>A0AAP0Q3Z0_9MAGN</name>
<dbReference type="Proteomes" id="UP001419268">
    <property type="component" value="Unassembled WGS sequence"/>
</dbReference>
<evidence type="ECO:0000313" key="2">
    <source>
        <dbReference type="EMBL" id="KAK9166867.1"/>
    </source>
</evidence>
<protein>
    <submittedName>
        <fullName evidence="2">Uncharacterized protein</fullName>
    </submittedName>
</protein>
<evidence type="ECO:0000256" key="1">
    <source>
        <dbReference type="SAM" id="MobiDB-lite"/>
    </source>
</evidence>
<feature type="compositionally biased region" description="Low complexity" evidence="1">
    <location>
        <begin position="285"/>
        <end position="315"/>
    </location>
</feature>
<feature type="region of interest" description="Disordered" evidence="1">
    <location>
        <begin position="1"/>
        <end position="62"/>
    </location>
</feature>
<reference evidence="2 3" key="1">
    <citation type="submission" date="2024-01" db="EMBL/GenBank/DDBJ databases">
        <title>Genome assemblies of Stephania.</title>
        <authorList>
            <person name="Yang L."/>
        </authorList>
    </citation>
    <scope>NUCLEOTIDE SEQUENCE [LARGE SCALE GENOMIC DNA]</scope>
    <source>
        <strain evidence="2">JXDWG</strain>
        <tissue evidence="2">Leaf</tissue>
    </source>
</reference>
<dbReference type="EMBL" id="JBBNAG010000001">
    <property type="protein sequence ID" value="KAK9166867.1"/>
    <property type="molecule type" value="Genomic_DNA"/>
</dbReference>
<keyword evidence="3" id="KW-1185">Reference proteome</keyword>
<sequence>MVPAAARRLGERDALQSQRRRRTPRRTPKNAARMTELTSDGRRATASAAGVREKRARQRAPKNATMRAFVVGSALEIDQPSERYIATESFLANAIKDMGSRFGFTNLSSIMEEPTRSSGKNVRFMSPKVTSKPQNGIYVMENVRSTSSSNLFVSQSVRYGLANGGFSSQTLLTGSGLTNPNFEAWYEKDVIGLVAQLLRQKCGIQVYKRQIQLNCKGSQSIFKHLKKLKDLADNLATVGAPMSIDELISNTLLGLDSNLMNNVMRLNSLILQENSPTVDSIKVKSGNGSPSNSRSGGSLLNSLQSDSGNRGSNNRGRGGPFQSS</sequence>
<evidence type="ECO:0000313" key="3">
    <source>
        <dbReference type="Proteomes" id="UP001419268"/>
    </source>
</evidence>
<organism evidence="2 3">
    <name type="scientific">Stephania cephalantha</name>
    <dbReference type="NCBI Taxonomy" id="152367"/>
    <lineage>
        <taxon>Eukaryota</taxon>
        <taxon>Viridiplantae</taxon>
        <taxon>Streptophyta</taxon>
        <taxon>Embryophyta</taxon>
        <taxon>Tracheophyta</taxon>
        <taxon>Spermatophyta</taxon>
        <taxon>Magnoliopsida</taxon>
        <taxon>Ranunculales</taxon>
        <taxon>Menispermaceae</taxon>
        <taxon>Menispermoideae</taxon>
        <taxon>Cissampelideae</taxon>
        <taxon>Stephania</taxon>
    </lineage>
</organism>
<proteinExistence type="predicted"/>
<dbReference type="AlphaFoldDB" id="A0AAP0Q3Z0"/>
<gene>
    <name evidence="2" type="ORF">Scep_002058</name>
</gene>